<protein>
    <submittedName>
        <fullName evidence="2">Uncharacterized protein</fullName>
    </submittedName>
</protein>
<evidence type="ECO:0000313" key="3">
    <source>
        <dbReference type="Proteomes" id="UP001500635"/>
    </source>
</evidence>
<reference evidence="3" key="1">
    <citation type="journal article" date="2019" name="Int. J. Syst. Evol. Microbiol.">
        <title>The Global Catalogue of Microorganisms (GCM) 10K type strain sequencing project: providing services to taxonomists for standard genome sequencing and annotation.</title>
        <authorList>
            <consortium name="The Broad Institute Genomics Platform"/>
            <consortium name="The Broad Institute Genome Sequencing Center for Infectious Disease"/>
            <person name="Wu L."/>
            <person name="Ma J."/>
        </authorList>
    </citation>
    <scope>NUCLEOTIDE SEQUENCE [LARGE SCALE GENOMIC DNA]</scope>
    <source>
        <strain evidence="3">JCM 17688</strain>
    </source>
</reference>
<name>A0ABP8J7G6_9ACTN</name>
<evidence type="ECO:0000313" key="2">
    <source>
        <dbReference type="EMBL" id="GAA4386405.1"/>
    </source>
</evidence>
<comment type="caution">
    <text evidence="2">The sequence shown here is derived from an EMBL/GenBank/DDBJ whole genome shotgun (WGS) entry which is preliminary data.</text>
</comment>
<proteinExistence type="predicted"/>
<dbReference type="Proteomes" id="UP001500635">
    <property type="component" value="Unassembled WGS sequence"/>
</dbReference>
<accession>A0ABP8J7G6</accession>
<organism evidence="2 3">
    <name type="scientific">Tsukamurella soli</name>
    <dbReference type="NCBI Taxonomy" id="644556"/>
    <lineage>
        <taxon>Bacteria</taxon>
        <taxon>Bacillati</taxon>
        <taxon>Actinomycetota</taxon>
        <taxon>Actinomycetes</taxon>
        <taxon>Mycobacteriales</taxon>
        <taxon>Tsukamurellaceae</taxon>
        <taxon>Tsukamurella</taxon>
    </lineage>
</organism>
<evidence type="ECO:0000256" key="1">
    <source>
        <dbReference type="SAM" id="MobiDB-lite"/>
    </source>
</evidence>
<sequence length="70" mass="7693">MGRRPDWDALLGAPGEPPRIDRGTQIADPESKGQQITAKRAHGKQAVHPASVEHRDRHGNLRPLNRGDAQ</sequence>
<dbReference type="RefSeq" id="WP_344991649.1">
    <property type="nucleotide sequence ID" value="NZ_BAABFR010000009.1"/>
</dbReference>
<dbReference type="EMBL" id="BAABFR010000009">
    <property type="protein sequence ID" value="GAA4386405.1"/>
    <property type="molecule type" value="Genomic_DNA"/>
</dbReference>
<feature type="region of interest" description="Disordered" evidence="1">
    <location>
        <begin position="1"/>
        <end position="70"/>
    </location>
</feature>
<keyword evidence="3" id="KW-1185">Reference proteome</keyword>
<gene>
    <name evidence="2" type="ORF">GCM10023147_09620</name>
</gene>